<evidence type="ECO:0000313" key="2">
    <source>
        <dbReference type="Proteomes" id="UP001162060"/>
    </source>
</evidence>
<comment type="caution">
    <text evidence="1">The sequence shown here is derived from an EMBL/GenBank/DDBJ whole genome shotgun (WGS) entry which is preliminary data.</text>
</comment>
<dbReference type="EMBL" id="CAKLBY020000228">
    <property type="protein sequence ID" value="CAK7937962.1"/>
    <property type="molecule type" value="Genomic_DNA"/>
</dbReference>
<dbReference type="AlphaFoldDB" id="A0AAV1UVC4"/>
<gene>
    <name evidence="1" type="ORF">PM001_LOCUS23112</name>
</gene>
<name>A0AAV1UVC4_9STRA</name>
<accession>A0AAV1UVC4</accession>
<sequence>MPRNNGAKAETVGIENNVMNKVLTHCRDRKPKRLHNITLKK</sequence>
<evidence type="ECO:0000313" key="1">
    <source>
        <dbReference type="EMBL" id="CAK7937962.1"/>
    </source>
</evidence>
<reference evidence="1" key="1">
    <citation type="submission" date="2024-01" db="EMBL/GenBank/DDBJ databases">
        <authorList>
            <person name="Webb A."/>
        </authorList>
    </citation>
    <scope>NUCLEOTIDE SEQUENCE</scope>
    <source>
        <strain evidence="1">Pm1</strain>
    </source>
</reference>
<organism evidence="1 2">
    <name type="scientific">Peronospora matthiolae</name>
    <dbReference type="NCBI Taxonomy" id="2874970"/>
    <lineage>
        <taxon>Eukaryota</taxon>
        <taxon>Sar</taxon>
        <taxon>Stramenopiles</taxon>
        <taxon>Oomycota</taxon>
        <taxon>Peronosporomycetes</taxon>
        <taxon>Peronosporales</taxon>
        <taxon>Peronosporaceae</taxon>
        <taxon>Peronospora</taxon>
    </lineage>
</organism>
<dbReference type="Proteomes" id="UP001162060">
    <property type="component" value="Unassembled WGS sequence"/>
</dbReference>
<proteinExistence type="predicted"/>
<protein>
    <submittedName>
        <fullName evidence="1">Uncharacterized protein</fullName>
    </submittedName>
</protein>